<protein>
    <submittedName>
        <fullName evidence="1">Uncharacterized protein</fullName>
    </submittedName>
</protein>
<accession>A0A7W6MZA7</accession>
<reference evidence="1 2" key="1">
    <citation type="submission" date="2020-08" db="EMBL/GenBank/DDBJ databases">
        <title>Genomic Encyclopedia of Type Strains, Phase IV (KMG-IV): sequencing the most valuable type-strain genomes for metagenomic binning, comparative biology and taxonomic classification.</title>
        <authorList>
            <person name="Goeker M."/>
        </authorList>
    </citation>
    <scope>NUCLEOTIDE SEQUENCE [LARGE SCALE GENOMIC DNA]</scope>
    <source>
        <strain evidence="1 2">DSM 105721</strain>
    </source>
</reference>
<keyword evidence="2" id="KW-1185">Reference proteome</keyword>
<comment type="caution">
    <text evidence="1">The sequence shown here is derived from an EMBL/GenBank/DDBJ whole genome shotgun (WGS) entry which is preliminary data.</text>
</comment>
<dbReference type="GeneID" id="93102743"/>
<dbReference type="RefSeq" id="WP_124318043.1">
    <property type="nucleotide sequence ID" value="NZ_AP028155.1"/>
</dbReference>
<dbReference type="Proteomes" id="UP000546007">
    <property type="component" value="Unassembled WGS sequence"/>
</dbReference>
<dbReference type="EMBL" id="JACIES010000006">
    <property type="protein sequence ID" value="MBB4026781.1"/>
    <property type="molecule type" value="Genomic_DNA"/>
</dbReference>
<gene>
    <name evidence="1" type="ORF">GGR14_002582</name>
</gene>
<organism evidence="1 2">
    <name type="scientific">Butyricimonas faecihominis</name>
    <dbReference type="NCBI Taxonomy" id="1472416"/>
    <lineage>
        <taxon>Bacteria</taxon>
        <taxon>Pseudomonadati</taxon>
        <taxon>Bacteroidota</taxon>
        <taxon>Bacteroidia</taxon>
        <taxon>Bacteroidales</taxon>
        <taxon>Odoribacteraceae</taxon>
        <taxon>Butyricimonas</taxon>
    </lineage>
</organism>
<evidence type="ECO:0000313" key="1">
    <source>
        <dbReference type="EMBL" id="MBB4026781.1"/>
    </source>
</evidence>
<evidence type="ECO:0000313" key="2">
    <source>
        <dbReference type="Proteomes" id="UP000546007"/>
    </source>
</evidence>
<dbReference type="AlphaFoldDB" id="A0A7W6MZA7"/>
<sequence>MNVFDLLIGNTGQALQLVFQLGFLPVEENFLELTDEQYRQFSAEVGGVDEKLYMIVTSNGQDILDDDYNEISVVTESEKNGFLNATAIIKKYCADKNLASDKEKLCYAAHCLPDCFSKGTKFEKYHNLSVD</sequence>
<name>A0A7W6MZA7_9BACT</name>
<dbReference type="OrthoDB" id="1098235at2"/>
<proteinExistence type="predicted"/>